<dbReference type="OrthoDB" id="10265871at2759"/>
<feature type="domain" description="AtuA-like ferredoxin-fold" evidence="2">
    <location>
        <begin position="497"/>
        <end position="595"/>
    </location>
</feature>
<reference evidence="3 5" key="1">
    <citation type="submission" date="2020-01" db="EMBL/GenBank/DDBJ databases">
        <authorList>
            <consortium name="DOE Joint Genome Institute"/>
            <person name="Haridas S."/>
            <person name="Albert R."/>
            <person name="Binder M."/>
            <person name="Bloem J."/>
            <person name="Labutti K."/>
            <person name="Salamov A."/>
            <person name="Andreopoulos B."/>
            <person name="Baker S.E."/>
            <person name="Barry K."/>
            <person name="Bills G."/>
            <person name="Bluhm B.H."/>
            <person name="Cannon C."/>
            <person name="Castanera R."/>
            <person name="Culley D.E."/>
            <person name="Daum C."/>
            <person name="Ezra D."/>
            <person name="Gonzalez J.B."/>
            <person name="Henrissat B."/>
            <person name="Kuo A."/>
            <person name="Liang C."/>
            <person name="Lipzen A."/>
            <person name="Lutzoni F."/>
            <person name="Magnuson J."/>
            <person name="Mondo S."/>
            <person name="Nolan M."/>
            <person name="Ohm R."/>
            <person name="Pangilinan J."/>
            <person name="Park H.-J."/>
            <person name="Ramirez L."/>
            <person name="Alfaro M."/>
            <person name="Sun H."/>
            <person name="Tritt A."/>
            <person name="Yoshinaga Y."/>
            <person name="Zwiers L.-H."/>
            <person name="Turgeon B.G."/>
            <person name="Goodwin S.B."/>
            <person name="Spatafora J.W."/>
            <person name="Crous P.W."/>
            <person name="Grigoriev I.V."/>
        </authorList>
    </citation>
    <scope>NUCLEOTIDE SEQUENCE</scope>
    <source>
        <strain evidence="3 5">CBS 781.70</strain>
    </source>
</reference>
<dbReference type="Pfam" id="PF07287">
    <property type="entry name" value="AtuA"/>
    <property type="match status" value="1"/>
</dbReference>
<sequence>MPNRPIRIVGISGSASDRRDAMAAVAASYPSDPIDVIIGDWMSEGNMTSRAASKVDGTGDTFETTFLEAFEPAIENIAKHKIKVAVNAGATGTLALRDVVVKMVEERKLDLKVAWVEGDECLEAVTQGLQGGSKFENICTGEELGNWKFEPIFAQAYLGGLGIAEAFRKGADIVICGRVSDASPVIGAAYWWHNWKRDNLDQLANVLVGGHLIECSSYVCGGNFSGFKVLEGSTGWDDIGYPIAEISSSGEVIITKTAGSKGAVTVDTCSSQLLYEIQGPWYYNSDVTAILSNLYFEHVGANRVALRGVESAPPPPTTKVGITARGGFQAEVHWSLVGLDIPEKSRMLESQIRRLLAPYSSKFSLLKFTTNGVADPDASNQSAATVDFRVVAQAPNADDLSPQKFVRPCLDCMMSAPPGATTHFDLRTGFPRPIYEYYVTLLPQSAVRHQVHFHTGESAEIPPPPVTRTWDRQQPSEPATAIPVDLRSFGETTRGPLGWVVHGRSGDKGSNANVGFWVRHADEYSWLRTLLNVEKIQELLGDEYKQRNKIDRFELPNGRAVHFLLHDHLDRGFSCSSTYDVLGKNVAEYLRNRHIDIPVKFLARKKL</sequence>
<evidence type="ECO:0000313" key="5">
    <source>
        <dbReference type="RefSeq" id="XP_033535924.1"/>
    </source>
</evidence>
<evidence type="ECO:0000313" key="4">
    <source>
        <dbReference type="Proteomes" id="UP000504638"/>
    </source>
</evidence>
<dbReference type="InterPro" id="IPR010839">
    <property type="entry name" value="AtuA_N"/>
</dbReference>
<evidence type="ECO:0000259" key="2">
    <source>
        <dbReference type="Pfam" id="PF23544"/>
    </source>
</evidence>
<name>A0A6G1G8D7_9PEZI</name>
<evidence type="ECO:0000259" key="1">
    <source>
        <dbReference type="Pfam" id="PF07287"/>
    </source>
</evidence>
<dbReference type="Proteomes" id="UP000504638">
    <property type="component" value="Unplaced"/>
</dbReference>
<dbReference type="Pfam" id="PF23544">
    <property type="entry name" value="AtuA_ferredoxin"/>
    <property type="match status" value="1"/>
</dbReference>
<dbReference type="RefSeq" id="XP_033535924.1">
    <property type="nucleotide sequence ID" value="XM_033681125.1"/>
</dbReference>
<evidence type="ECO:0000313" key="3">
    <source>
        <dbReference type="EMBL" id="KAF1814293.1"/>
    </source>
</evidence>
<reference evidence="5" key="3">
    <citation type="submission" date="2025-04" db="UniProtKB">
        <authorList>
            <consortium name="RefSeq"/>
        </authorList>
    </citation>
    <scope>IDENTIFICATION</scope>
    <source>
        <strain evidence="5">CBS 781.70</strain>
    </source>
</reference>
<accession>A0A6G1G8D7</accession>
<dbReference type="PANTHER" id="PTHR47585:SF2">
    <property type="entry name" value="DUF1446 DOMAIN PROTEIN (AFU_ORTHOLOGUE AFUA_6G11420)"/>
    <property type="match status" value="1"/>
</dbReference>
<proteinExistence type="predicted"/>
<dbReference type="EMBL" id="ML975153">
    <property type="protein sequence ID" value="KAF1814293.1"/>
    <property type="molecule type" value="Genomic_DNA"/>
</dbReference>
<protein>
    <submittedName>
        <fullName evidence="3 5">DUF1446-domain-containing protein</fullName>
    </submittedName>
</protein>
<feature type="domain" description="Acyclic terpene utilisation N-terminal" evidence="1">
    <location>
        <begin position="6"/>
        <end position="453"/>
    </location>
</feature>
<gene>
    <name evidence="3 5" type="ORF">P152DRAFT_472068</name>
</gene>
<reference evidence="5" key="2">
    <citation type="submission" date="2020-04" db="EMBL/GenBank/DDBJ databases">
        <authorList>
            <consortium name="NCBI Genome Project"/>
        </authorList>
    </citation>
    <scope>NUCLEOTIDE SEQUENCE</scope>
    <source>
        <strain evidence="5">CBS 781.70</strain>
    </source>
</reference>
<keyword evidence="4" id="KW-1185">Reference proteome</keyword>
<dbReference type="GeneID" id="54421695"/>
<dbReference type="InterPro" id="IPR056362">
    <property type="entry name" value="AtuA-like_ferredoxin_dom"/>
</dbReference>
<organism evidence="3">
    <name type="scientific">Eremomyces bilateralis CBS 781.70</name>
    <dbReference type="NCBI Taxonomy" id="1392243"/>
    <lineage>
        <taxon>Eukaryota</taxon>
        <taxon>Fungi</taxon>
        <taxon>Dikarya</taxon>
        <taxon>Ascomycota</taxon>
        <taxon>Pezizomycotina</taxon>
        <taxon>Dothideomycetes</taxon>
        <taxon>Dothideomycetes incertae sedis</taxon>
        <taxon>Eremomycetales</taxon>
        <taxon>Eremomycetaceae</taxon>
        <taxon>Eremomyces</taxon>
    </lineage>
</organism>
<dbReference type="PANTHER" id="PTHR47585">
    <property type="match status" value="1"/>
</dbReference>
<dbReference type="AlphaFoldDB" id="A0A6G1G8D7"/>